<evidence type="ECO:0000313" key="1">
    <source>
        <dbReference type="EMBL" id="QSB05095.1"/>
    </source>
</evidence>
<dbReference type="RefSeq" id="WP_213171096.1">
    <property type="nucleotide sequence ID" value="NZ_CP070496.1"/>
</dbReference>
<keyword evidence="2" id="KW-1185">Reference proteome</keyword>
<dbReference type="Proteomes" id="UP000662939">
    <property type="component" value="Chromosome"/>
</dbReference>
<name>A0A895XPR3_9ACTN</name>
<reference evidence="1" key="1">
    <citation type="submission" date="2021-02" db="EMBL/GenBank/DDBJ databases">
        <title>Natronoglycomyces albus gen. nov., sp. nov, a haloalkaliphilic actinobacterium from a soda solonchak soil.</title>
        <authorList>
            <person name="Sorokin D.Y."/>
            <person name="Khijniak T.V."/>
            <person name="Zakharycheva A.P."/>
            <person name="Boueva O.V."/>
            <person name="Ariskina E.V."/>
            <person name="Hahnke R.L."/>
            <person name="Bunk B."/>
            <person name="Sproer C."/>
            <person name="Schumann P."/>
            <person name="Evtushenko L.I."/>
            <person name="Kublanov I.V."/>
        </authorList>
    </citation>
    <scope>NUCLEOTIDE SEQUENCE</scope>
    <source>
        <strain evidence="1">DSM 106290</strain>
    </source>
</reference>
<proteinExistence type="predicted"/>
<evidence type="ECO:0000313" key="2">
    <source>
        <dbReference type="Proteomes" id="UP000662939"/>
    </source>
</evidence>
<dbReference type="AlphaFoldDB" id="A0A895XPR3"/>
<protein>
    <submittedName>
        <fullName evidence="1">Uncharacterized protein</fullName>
    </submittedName>
</protein>
<sequence length="225" mass="24482">MSLPEVVLHLSTEVLADLNDDESLAFAFAHGPAVAEFGQGAELLCVWDLPEAPSELNGVASHITVGQFHSHLDELYAGRGWYEPGTTALTLAAQFSHGTLLADDSELGSEARGRITDFPDKLIEASAQLLQENAEALAKTLIEMPNDPWHRAHLLDVGLHRAYVAFFAASEEFFPGIAHRADWVRLLGLDEGVLEAERGIWASLEDPGALSGAWRCFAERVLKTV</sequence>
<gene>
    <name evidence="1" type="ORF">JQS30_15255</name>
</gene>
<dbReference type="KEGG" id="nav:JQS30_15255"/>
<organism evidence="1 2">
    <name type="scientific">Natronoglycomyces albus</name>
    <dbReference type="NCBI Taxonomy" id="2811108"/>
    <lineage>
        <taxon>Bacteria</taxon>
        <taxon>Bacillati</taxon>
        <taxon>Actinomycetota</taxon>
        <taxon>Actinomycetes</taxon>
        <taxon>Glycomycetales</taxon>
        <taxon>Glycomycetaceae</taxon>
        <taxon>Natronoglycomyces</taxon>
    </lineage>
</organism>
<accession>A0A895XPR3</accession>
<dbReference type="EMBL" id="CP070496">
    <property type="protein sequence ID" value="QSB05095.1"/>
    <property type="molecule type" value="Genomic_DNA"/>
</dbReference>